<dbReference type="PANTHER" id="PTHR16026:SF0">
    <property type="entry name" value="CARTILAGE ACIDIC PROTEIN 1"/>
    <property type="match status" value="1"/>
</dbReference>
<evidence type="ECO:0000313" key="5">
    <source>
        <dbReference type="EMBL" id="NYA72031.1"/>
    </source>
</evidence>
<gene>
    <name evidence="5" type="ORF">HZF10_13965</name>
</gene>
<dbReference type="Pfam" id="PF13517">
    <property type="entry name" value="FG-GAP_3"/>
    <property type="match status" value="3"/>
</dbReference>
<dbReference type="InterPro" id="IPR013517">
    <property type="entry name" value="FG-GAP"/>
</dbReference>
<dbReference type="PANTHER" id="PTHR16026">
    <property type="entry name" value="CARTILAGE ACIDIC PROTEIN 1"/>
    <property type="match status" value="1"/>
</dbReference>
<dbReference type="InterPro" id="IPR027039">
    <property type="entry name" value="Crtac1"/>
</dbReference>
<dbReference type="Gene3D" id="2.130.10.130">
    <property type="entry name" value="Integrin alpha, N-terminal"/>
    <property type="match status" value="2"/>
</dbReference>
<accession>A0A7Y9C655</accession>
<dbReference type="NCBIfam" id="TIGR04183">
    <property type="entry name" value="Por_Secre_tail"/>
    <property type="match status" value="1"/>
</dbReference>
<evidence type="ECO:0000256" key="2">
    <source>
        <dbReference type="SAM" id="SignalP"/>
    </source>
</evidence>
<dbReference type="Pfam" id="PF18962">
    <property type="entry name" value="Por_Secre_tail"/>
    <property type="match status" value="1"/>
</dbReference>
<name>A0A7Y9C655_9FLAO</name>
<feature type="domain" description="ASPIC/UnbV" evidence="3">
    <location>
        <begin position="382"/>
        <end position="448"/>
    </location>
</feature>
<feature type="signal peptide" evidence="2">
    <location>
        <begin position="1"/>
        <end position="19"/>
    </location>
</feature>
<dbReference type="RefSeq" id="WP_176006840.1">
    <property type="nucleotide sequence ID" value="NZ_JABWMI010000015.1"/>
</dbReference>
<evidence type="ECO:0000256" key="1">
    <source>
        <dbReference type="ARBA" id="ARBA00022729"/>
    </source>
</evidence>
<keyword evidence="1 2" id="KW-0732">Signal</keyword>
<proteinExistence type="predicted"/>
<dbReference type="InterPro" id="IPR028994">
    <property type="entry name" value="Integrin_alpha_N"/>
</dbReference>
<evidence type="ECO:0000259" key="3">
    <source>
        <dbReference type="Pfam" id="PF07593"/>
    </source>
</evidence>
<dbReference type="InterPro" id="IPR026444">
    <property type="entry name" value="Secre_tail"/>
</dbReference>
<protein>
    <submittedName>
        <fullName evidence="5">VCBS repeat-containing protein</fullName>
    </submittedName>
</protein>
<organism evidence="5 6">
    <name type="scientific">Flavobacterium agri</name>
    <dbReference type="NCBI Taxonomy" id="2743471"/>
    <lineage>
        <taxon>Bacteria</taxon>
        <taxon>Pseudomonadati</taxon>
        <taxon>Bacteroidota</taxon>
        <taxon>Flavobacteriia</taxon>
        <taxon>Flavobacteriales</taxon>
        <taxon>Flavobacteriaceae</taxon>
        <taxon>Flavobacterium</taxon>
    </lineage>
</organism>
<dbReference type="InterPro" id="IPR011519">
    <property type="entry name" value="UnbV_ASPIC"/>
</dbReference>
<dbReference type="SUPFAM" id="SSF69318">
    <property type="entry name" value="Integrin alpha N-terminal domain"/>
    <property type="match status" value="1"/>
</dbReference>
<dbReference type="AlphaFoldDB" id="A0A7Y9C655"/>
<dbReference type="Pfam" id="PF07593">
    <property type="entry name" value="UnbV_ASPIC"/>
    <property type="match status" value="1"/>
</dbReference>
<comment type="caution">
    <text evidence="5">The sequence shown here is derived from an EMBL/GenBank/DDBJ whole genome shotgun (WGS) entry which is preliminary data.</text>
</comment>
<feature type="domain" description="Secretion system C-terminal sorting" evidence="4">
    <location>
        <begin position="470"/>
        <end position="539"/>
    </location>
</feature>
<reference evidence="5 6" key="1">
    <citation type="submission" date="2020-07" db="EMBL/GenBank/DDBJ databases">
        <authorList>
            <person name="Sun Q."/>
        </authorList>
    </citation>
    <scope>NUCLEOTIDE SEQUENCE [LARGE SCALE GENOMIC DNA]</scope>
    <source>
        <strain evidence="5 6">MAH-1</strain>
    </source>
</reference>
<evidence type="ECO:0000313" key="6">
    <source>
        <dbReference type="Proteomes" id="UP000535020"/>
    </source>
</evidence>
<evidence type="ECO:0000259" key="4">
    <source>
        <dbReference type="Pfam" id="PF18962"/>
    </source>
</evidence>
<sequence>MKKLYVLLAVCSFPVLGQAQTVSFTQQALGGNVPYNPCTVDMDGDHLDDVVAIGSNQLKVWKQLASGGFTLATYAVTGLGLGNATPDWSIAAGDFDGNGFTDLVLGNGSRVSLVKANTTGTGYALSTYPQNIFTQRTNFIDIDNDGNLDLWACHDVAQSHAYRNDGAGNLNFDISLMPTLAVGGNYASIWTDYNSDGHIDMYLAKCRSGAPVGDPQRINLLYKNNGDGTYTEVGAAAGVNDGAQSWSTAVEDFDNDGDMDMVLSNISDQNRFYVNNGDGTFTDMYASSGIAAQVGSWELQSADFNNDGFVDFLWENGKELYLNNGNGTFTGYDLPFGQGGIADLNNDGFLDVQVGSNIYMNNGNPNKWIKVTLQGVESNRNGIGARVEIEGTWGKQTREIRSGQGFSNMSTLNAHFGIGSATAIPVVRVVWPSGTVDEYLNVSTNSTLFVLEGSSPALGVNNPSATKFTISPNPAKDVINVTFANDTQLASAQIFDLTGRKVMDSAINVNQIGVKSLSNGAYVLLLTDVDGKTYSQKFIKE</sequence>
<keyword evidence="6" id="KW-1185">Reference proteome</keyword>
<dbReference type="EMBL" id="JACBJI010000006">
    <property type="protein sequence ID" value="NYA72031.1"/>
    <property type="molecule type" value="Genomic_DNA"/>
</dbReference>
<feature type="chain" id="PRO_5031492502" evidence="2">
    <location>
        <begin position="20"/>
        <end position="541"/>
    </location>
</feature>
<dbReference type="Proteomes" id="UP000535020">
    <property type="component" value="Unassembled WGS sequence"/>
</dbReference>